<evidence type="ECO:0000313" key="1">
    <source>
        <dbReference type="EMBL" id="KKM67233.1"/>
    </source>
</evidence>
<evidence type="ECO:0008006" key="2">
    <source>
        <dbReference type="Google" id="ProtNLM"/>
    </source>
</evidence>
<dbReference type="AlphaFoldDB" id="A0A0F9JCE2"/>
<gene>
    <name evidence="1" type="ORF">LCGC14_1473170</name>
</gene>
<reference evidence="1" key="1">
    <citation type="journal article" date="2015" name="Nature">
        <title>Complex archaea that bridge the gap between prokaryotes and eukaryotes.</title>
        <authorList>
            <person name="Spang A."/>
            <person name="Saw J.H."/>
            <person name="Jorgensen S.L."/>
            <person name="Zaremba-Niedzwiedzka K."/>
            <person name="Martijn J."/>
            <person name="Lind A.E."/>
            <person name="van Eijk R."/>
            <person name="Schleper C."/>
            <person name="Guy L."/>
            <person name="Ettema T.J."/>
        </authorList>
    </citation>
    <scope>NUCLEOTIDE SEQUENCE</scope>
</reference>
<proteinExistence type="predicted"/>
<accession>A0A0F9JCE2</accession>
<name>A0A0F9JCE2_9ZZZZ</name>
<protein>
    <recommendedName>
        <fullName evidence="2">IrrE N-terminal-like domain-containing protein</fullName>
    </recommendedName>
</protein>
<comment type="caution">
    <text evidence="1">The sequence shown here is derived from an EMBL/GenBank/DDBJ whole genome shotgun (WGS) entry which is preliminary data.</text>
</comment>
<dbReference type="EMBL" id="LAZR01010383">
    <property type="protein sequence ID" value="KKM67233.1"/>
    <property type="molecule type" value="Genomic_DNA"/>
</dbReference>
<sequence length="146" mass="17094">MKLNEIIDIKHMLNEGFDLEVLKYLLSWAITLTPYGEAPLPVVEEKPHSFFVEEVCNGVECNVLAWYNDKGIVYVDNNITDDELRDEMVFHEFVHYLQDKHGNFDTYSCEDSIAREKEAYKAQSRFAVEARGRLPRPVNHRVRCKK</sequence>
<organism evidence="1">
    <name type="scientific">marine sediment metagenome</name>
    <dbReference type="NCBI Taxonomy" id="412755"/>
    <lineage>
        <taxon>unclassified sequences</taxon>
        <taxon>metagenomes</taxon>
        <taxon>ecological metagenomes</taxon>
    </lineage>
</organism>